<dbReference type="AlphaFoldDB" id="A0A4Y8A9C3"/>
<organism evidence="2 3">
    <name type="scientific">Mucilaginibacter phyllosphaerae</name>
    <dbReference type="NCBI Taxonomy" id="1812349"/>
    <lineage>
        <taxon>Bacteria</taxon>
        <taxon>Pseudomonadati</taxon>
        <taxon>Bacteroidota</taxon>
        <taxon>Sphingobacteriia</taxon>
        <taxon>Sphingobacteriales</taxon>
        <taxon>Sphingobacteriaceae</taxon>
        <taxon>Mucilaginibacter</taxon>
    </lineage>
</organism>
<evidence type="ECO:0000313" key="1">
    <source>
        <dbReference type="EMBL" id="MBB3969676.1"/>
    </source>
</evidence>
<reference evidence="2 3" key="1">
    <citation type="journal article" date="2016" name="Int. J. Syst. Evol. Microbiol.">
        <title>Proposal of Mucilaginibacter phyllosphaerae sp. nov. isolated from the phyllosphere of Galium album.</title>
        <authorList>
            <person name="Aydogan E.L."/>
            <person name="Busse H.J."/>
            <person name="Moser G."/>
            <person name="Muller C."/>
            <person name="Kampfer P."/>
            <person name="Glaeser S.P."/>
        </authorList>
    </citation>
    <scope>NUCLEOTIDE SEQUENCE [LARGE SCALE GENOMIC DNA]</scope>
    <source>
        <strain evidence="2 3">PP-F2FG21</strain>
    </source>
</reference>
<reference evidence="1 4" key="3">
    <citation type="submission" date="2020-08" db="EMBL/GenBank/DDBJ databases">
        <title>Genomic Encyclopedia of Type Strains, Phase IV (KMG-IV): sequencing the most valuable type-strain genomes for metagenomic binning, comparative biology and taxonomic classification.</title>
        <authorList>
            <person name="Goeker M."/>
        </authorList>
    </citation>
    <scope>NUCLEOTIDE SEQUENCE [LARGE SCALE GENOMIC DNA]</scope>
    <source>
        <strain evidence="1 4">DSM 100995</strain>
    </source>
</reference>
<comment type="caution">
    <text evidence="2">The sequence shown here is derived from an EMBL/GenBank/DDBJ whole genome shotgun (WGS) entry which is preliminary data.</text>
</comment>
<dbReference type="RefSeq" id="WP_134337135.1">
    <property type="nucleotide sequence ID" value="NZ_BMCZ01000005.1"/>
</dbReference>
<dbReference type="EMBL" id="JACIEG010000004">
    <property type="protein sequence ID" value="MBB3969676.1"/>
    <property type="molecule type" value="Genomic_DNA"/>
</dbReference>
<dbReference type="Proteomes" id="UP000297248">
    <property type="component" value="Unassembled WGS sequence"/>
</dbReference>
<dbReference type="Proteomes" id="UP000583101">
    <property type="component" value="Unassembled WGS sequence"/>
</dbReference>
<gene>
    <name evidence="2" type="ORF">E2R65_14180</name>
    <name evidence="1" type="ORF">GGR35_002289</name>
</gene>
<reference evidence="2" key="2">
    <citation type="submission" date="2019-03" db="EMBL/GenBank/DDBJ databases">
        <authorList>
            <person name="Yan Y.-Q."/>
            <person name="Du Z.-J."/>
        </authorList>
    </citation>
    <scope>NUCLEOTIDE SEQUENCE</scope>
    <source>
        <strain evidence="2">PP-F2FG21</strain>
    </source>
</reference>
<accession>A0A4Y8A9C3</accession>
<evidence type="ECO:0000313" key="2">
    <source>
        <dbReference type="EMBL" id="TEW65060.1"/>
    </source>
</evidence>
<dbReference type="EMBL" id="SNQG01000005">
    <property type="protein sequence ID" value="TEW65060.1"/>
    <property type="molecule type" value="Genomic_DNA"/>
</dbReference>
<evidence type="ECO:0000313" key="3">
    <source>
        <dbReference type="Proteomes" id="UP000297248"/>
    </source>
</evidence>
<dbReference type="OrthoDB" id="9947390at2"/>
<proteinExistence type="predicted"/>
<name>A0A4Y8A9C3_9SPHI</name>
<protein>
    <submittedName>
        <fullName evidence="2">Uncharacterized protein</fullName>
    </submittedName>
</protein>
<sequence>MAEKFTINCLIKNTTCNLKVALKPLSNTESYHVYKDGRWFALLRRFDNNTYKAVSYPGPVCQLEVDAIGEQIDHTIANNKLKTVNHYS</sequence>
<evidence type="ECO:0000313" key="4">
    <source>
        <dbReference type="Proteomes" id="UP000583101"/>
    </source>
</evidence>
<keyword evidence="4" id="KW-1185">Reference proteome</keyword>